<proteinExistence type="predicted"/>
<name>A0A1D6EWS1_MAIZE</name>
<gene>
    <name evidence="1" type="ORF">ZEAMMB73_Zm00001d006465</name>
</gene>
<dbReference type="AlphaFoldDB" id="A0A1D6EWS1"/>
<dbReference type="PaxDb" id="4577-GRMZM2G064810_P01"/>
<dbReference type="InParanoid" id="A0A1D6EWS1"/>
<reference evidence="1" key="1">
    <citation type="submission" date="2015-12" db="EMBL/GenBank/DDBJ databases">
        <title>Update maize B73 reference genome by single molecule sequencing technologies.</title>
        <authorList>
            <consortium name="Maize Genome Sequencing Project"/>
            <person name="Ware D."/>
        </authorList>
    </citation>
    <scope>NUCLEOTIDE SEQUENCE [LARGE SCALE GENOMIC DNA]</scope>
    <source>
        <tissue evidence="1">Seedling</tissue>
    </source>
</reference>
<organism evidence="1">
    <name type="scientific">Zea mays</name>
    <name type="common">Maize</name>
    <dbReference type="NCBI Taxonomy" id="4577"/>
    <lineage>
        <taxon>Eukaryota</taxon>
        <taxon>Viridiplantae</taxon>
        <taxon>Streptophyta</taxon>
        <taxon>Embryophyta</taxon>
        <taxon>Tracheophyta</taxon>
        <taxon>Spermatophyta</taxon>
        <taxon>Magnoliopsida</taxon>
        <taxon>Liliopsida</taxon>
        <taxon>Poales</taxon>
        <taxon>Poaceae</taxon>
        <taxon>PACMAD clade</taxon>
        <taxon>Panicoideae</taxon>
        <taxon>Andropogonodae</taxon>
        <taxon>Andropogoneae</taxon>
        <taxon>Tripsacinae</taxon>
        <taxon>Zea</taxon>
    </lineage>
</organism>
<dbReference type="EMBL" id="CM007648">
    <property type="protein sequence ID" value="ONM23951.1"/>
    <property type="molecule type" value="Genomic_DNA"/>
</dbReference>
<evidence type="ECO:0000313" key="1">
    <source>
        <dbReference type="EMBL" id="ONM23951.1"/>
    </source>
</evidence>
<sequence>MQPELLRHFQDRDVVVTDHAVRKVKLDELAVALTDGVQACISDLAASLETEVGGGKGSVMGLNQGRNSHIREILATVQINVNQPTVRALHQWKEAIVDDCTKATQIDVLQLRADHAHHSKASVGEA</sequence>
<protein>
    <submittedName>
        <fullName evidence="1">Uncharacterized protein</fullName>
    </submittedName>
</protein>
<accession>A0A1D6EWS1</accession>